<dbReference type="PANTHER" id="PTHR46089">
    <property type="entry name" value="ALSIN HOMOLOG"/>
    <property type="match status" value="1"/>
</dbReference>
<dbReference type="InterPro" id="IPR051984">
    <property type="entry name" value="Alsin"/>
</dbReference>
<dbReference type="GO" id="GO:0005085">
    <property type="term" value="F:guanyl-nucleotide exchange factor activity"/>
    <property type="evidence" value="ECO:0007669"/>
    <property type="project" value="TreeGrafter"/>
</dbReference>
<name>A0A4Z2E574_9TELE</name>
<protein>
    <submittedName>
        <fullName evidence="1">Alsin</fullName>
    </submittedName>
</protein>
<dbReference type="Proteomes" id="UP000314294">
    <property type="component" value="Unassembled WGS sequence"/>
</dbReference>
<dbReference type="GO" id="GO:0030425">
    <property type="term" value="C:dendrite"/>
    <property type="evidence" value="ECO:0007669"/>
    <property type="project" value="TreeGrafter"/>
</dbReference>
<dbReference type="AlphaFoldDB" id="A0A4Z2E574"/>
<accession>A0A4Z2E574</accession>
<gene>
    <name evidence="1" type="primary">ALS2_2</name>
    <name evidence="1" type="ORF">EYF80_065938</name>
</gene>
<dbReference type="GO" id="GO:0005813">
    <property type="term" value="C:centrosome"/>
    <property type="evidence" value="ECO:0007669"/>
    <property type="project" value="TreeGrafter"/>
</dbReference>
<keyword evidence="2" id="KW-1185">Reference proteome</keyword>
<dbReference type="EMBL" id="SRLO01016886">
    <property type="protein sequence ID" value="TNN23938.1"/>
    <property type="molecule type" value="Genomic_DNA"/>
</dbReference>
<proteinExistence type="predicted"/>
<organism evidence="1 2">
    <name type="scientific">Liparis tanakae</name>
    <name type="common">Tanaka's snailfish</name>
    <dbReference type="NCBI Taxonomy" id="230148"/>
    <lineage>
        <taxon>Eukaryota</taxon>
        <taxon>Metazoa</taxon>
        <taxon>Chordata</taxon>
        <taxon>Craniata</taxon>
        <taxon>Vertebrata</taxon>
        <taxon>Euteleostomi</taxon>
        <taxon>Actinopterygii</taxon>
        <taxon>Neopterygii</taxon>
        <taxon>Teleostei</taxon>
        <taxon>Neoteleostei</taxon>
        <taxon>Acanthomorphata</taxon>
        <taxon>Eupercaria</taxon>
        <taxon>Perciformes</taxon>
        <taxon>Cottioidei</taxon>
        <taxon>Cottales</taxon>
        <taxon>Liparidae</taxon>
        <taxon>Liparis</taxon>
    </lineage>
</organism>
<dbReference type="GO" id="GO:0031267">
    <property type="term" value="F:small GTPase binding"/>
    <property type="evidence" value="ECO:0007669"/>
    <property type="project" value="TreeGrafter"/>
</dbReference>
<dbReference type="GO" id="GO:0016197">
    <property type="term" value="P:endosomal transport"/>
    <property type="evidence" value="ECO:0007669"/>
    <property type="project" value="TreeGrafter"/>
</dbReference>
<dbReference type="GO" id="GO:0005737">
    <property type="term" value="C:cytoplasm"/>
    <property type="evidence" value="ECO:0007669"/>
    <property type="project" value="TreeGrafter"/>
</dbReference>
<dbReference type="OrthoDB" id="48314at2759"/>
<evidence type="ECO:0000313" key="1">
    <source>
        <dbReference type="EMBL" id="TNN23938.1"/>
    </source>
</evidence>
<evidence type="ECO:0000313" key="2">
    <source>
        <dbReference type="Proteomes" id="UP000314294"/>
    </source>
</evidence>
<reference evidence="1 2" key="1">
    <citation type="submission" date="2019-03" db="EMBL/GenBank/DDBJ databases">
        <title>First draft genome of Liparis tanakae, snailfish: a comprehensive survey of snailfish specific genes.</title>
        <authorList>
            <person name="Kim W."/>
            <person name="Song I."/>
            <person name="Jeong J.-H."/>
            <person name="Kim D."/>
            <person name="Kim S."/>
            <person name="Ryu S."/>
            <person name="Song J.Y."/>
            <person name="Lee S.K."/>
        </authorList>
    </citation>
    <scope>NUCLEOTIDE SEQUENCE [LARGE SCALE GENOMIC DNA]</scope>
    <source>
        <tissue evidence="1">Muscle</tissue>
    </source>
</reference>
<dbReference type="PANTHER" id="PTHR46089:SF3">
    <property type="entry name" value="ALSIN"/>
    <property type="match status" value="1"/>
</dbReference>
<comment type="caution">
    <text evidence="1">The sequence shown here is derived from an EMBL/GenBank/DDBJ whole genome shotgun (WGS) entry which is preliminary data.</text>
</comment>
<sequence length="67" mass="7216">MVSDDDTALHGEFSDDWSVNGKGILSLANGDSLEGLFSGEWTAGLKVVGTYIKPSVDEENKERNSLL</sequence>